<name>A0ABW9IQ59_STRGJ</name>
<keyword evidence="2" id="KW-1185">Reference proteome</keyword>
<dbReference type="Proteomes" id="UP001631993">
    <property type="component" value="Unassembled WGS sequence"/>
</dbReference>
<protein>
    <submittedName>
        <fullName evidence="1">Uncharacterized protein</fullName>
    </submittedName>
</protein>
<sequence length="114" mass="12267">MSETGTTYSRPFKGLAVEAAEVRAWTRRRTHHPDAPTVANELFVAILGSGAEVIEMGLSSAGDRLRITATGSAPLFLRHSHGPGWLIVHNLSRTSGTTEDGHSMWALMGPADEE</sequence>
<evidence type="ECO:0000313" key="1">
    <source>
        <dbReference type="EMBL" id="MFM9649785.1"/>
    </source>
</evidence>
<accession>A0ABW9IQ59</accession>
<comment type="caution">
    <text evidence="1">The sequence shown here is derived from an EMBL/GenBank/DDBJ whole genome shotgun (WGS) entry which is preliminary data.</text>
</comment>
<organism evidence="1 2">
    <name type="scientific">Streptomyces galilaeus</name>
    <dbReference type="NCBI Taxonomy" id="33899"/>
    <lineage>
        <taxon>Bacteria</taxon>
        <taxon>Bacillati</taxon>
        <taxon>Actinomycetota</taxon>
        <taxon>Actinomycetes</taxon>
        <taxon>Kitasatosporales</taxon>
        <taxon>Streptomycetaceae</taxon>
        <taxon>Streptomyces</taxon>
    </lineage>
</organism>
<evidence type="ECO:0000313" key="2">
    <source>
        <dbReference type="Proteomes" id="UP001631993"/>
    </source>
</evidence>
<gene>
    <name evidence="1" type="ORF">ACKI1S_27015</name>
</gene>
<dbReference type="RefSeq" id="WP_369279818.1">
    <property type="nucleotide sequence ID" value="NZ_JBJVMW010000010.1"/>
</dbReference>
<proteinExistence type="predicted"/>
<dbReference type="EMBL" id="JBJVNE010000014">
    <property type="protein sequence ID" value="MFM9649785.1"/>
    <property type="molecule type" value="Genomic_DNA"/>
</dbReference>
<reference evidence="1 2" key="1">
    <citation type="submission" date="2024-12" db="EMBL/GenBank/DDBJ databases">
        <title>Forecasting of Potato common scab and diversities of Pathogenic streptomyces spp. in china.</title>
        <authorList>
            <person name="Handique U."/>
            <person name="Wu J."/>
        </authorList>
    </citation>
    <scope>NUCLEOTIDE SEQUENCE [LARGE SCALE GENOMIC DNA]</scope>
    <source>
        <strain evidence="1 2">ZRIMU1585</strain>
    </source>
</reference>